<keyword evidence="4" id="KW-0732">Signal</keyword>
<evidence type="ECO:0000256" key="6">
    <source>
        <dbReference type="SAM" id="MobiDB-lite"/>
    </source>
</evidence>
<dbReference type="Proteomes" id="UP000694700">
    <property type="component" value="Unplaced"/>
</dbReference>
<comment type="subcellular location">
    <subcellularLocation>
        <location evidence="1">Secreted</location>
    </subcellularLocation>
</comment>
<dbReference type="GO" id="GO:0007189">
    <property type="term" value="P:adenylate cyclase-activating G protein-coupled receptor signaling pathway"/>
    <property type="evidence" value="ECO:0007669"/>
    <property type="project" value="TreeGrafter"/>
</dbReference>
<dbReference type="GO" id="GO:0003073">
    <property type="term" value="P:regulation of systemic arterial blood pressure"/>
    <property type="evidence" value="ECO:0007669"/>
    <property type="project" value="TreeGrafter"/>
</dbReference>
<dbReference type="AlphaFoldDB" id="A0A8C1Y421"/>
<dbReference type="PANTHER" id="PTHR23414:SF6">
    <property type="entry name" value="ADRENOMEDULLIN-5-LIKE PROTEIN-RELATED"/>
    <property type="match status" value="1"/>
</dbReference>
<protein>
    <recommendedName>
        <fullName evidence="9">Adrenomedullin</fullName>
    </recommendedName>
</protein>
<evidence type="ECO:0000256" key="2">
    <source>
        <dbReference type="ARBA" id="ARBA00010575"/>
    </source>
</evidence>
<proteinExistence type="inferred from homology"/>
<comment type="similarity">
    <text evidence="2">Belongs to the adrenomedullin family.</text>
</comment>
<dbReference type="PANTHER" id="PTHR23414">
    <property type="entry name" value="ADRENOMEDULLIN, ADM"/>
    <property type="match status" value="1"/>
</dbReference>
<dbReference type="Pfam" id="PF00214">
    <property type="entry name" value="Calc_CGRP_IAPP"/>
    <property type="match status" value="1"/>
</dbReference>
<keyword evidence="5" id="KW-1015">Disulfide bond</keyword>
<evidence type="ECO:0008006" key="9">
    <source>
        <dbReference type="Google" id="ProtNLM"/>
    </source>
</evidence>
<keyword evidence="3" id="KW-0964">Secreted</keyword>
<dbReference type="InterPro" id="IPR051665">
    <property type="entry name" value="Adrenomedullin-reg_peptide"/>
</dbReference>
<evidence type="ECO:0000256" key="5">
    <source>
        <dbReference type="ARBA" id="ARBA00023157"/>
    </source>
</evidence>
<dbReference type="Ensembl" id="ENSCCRT00015090805.1">
    <property type="protein sequence ID" value="ENSCCRP00015087968.1"/>
    <property type="gene ID" value="ENSCCRG00015035499.1"/>
</dbReference>
<evidence type="ECO:0000313" key="7">
    <source>
        <dbReference type="Ensembl" id="ENSCCRP00015087968.1"/>
    </source>
</evidence>
<evidence type="ECO:0000256" key="4">
    <source>
        <dbReference type="ARBA" id="ARBA00022729"/>
    </source>
</evidence>
<dbReference type="GO" id="GO:0005179">
    <property type="term" value="F:hormone activity"/>
    <property type="evidence" value="ECO:0007669"/>
    <property type="project" value="InterPro"/>
</dbReference>
<sequence>MVRTKSFLKRLPSMQGHAIMEVAVLLLLTIPMSTTKPVRQTQRTQTESLLLVKSIQRSRDMTLIDTDRETPSLVTLTTRKMHLSTTSSLLLQAILQKARERRAARRGCQLGTCQVHNLASKLYRMGQNNGKEESKNANDPTGYGR</sequence>
<evidence type="ECO:0000313" key="8">
    <source>
        <dbReference type="Proteomes" id="UP000694700"/>
    </source>
</evidence>
<dbReference type="GO" id="GO:0010460">
    <property type="term" value="P:positive regulation of heart rate"/>
    <property type="evidence" value="ECO:0007669"/>
    <property type="project" value="TreeGrafter"/>
</dbReference>
<reference evidence="7" key="1">
    <citation type="submission" date="2025-08" db="UniProtKB">
        <authorList>
            <consortium name="Ensembl"/>
        </authorList>
    </citation>
    <scope>IDENTIFICATION</scope>
</reference>
<name>A0A8C1Y421_CYPCA</name>
<dbReference type="InterPro" id="IPR021116">
    <property type="entry name" value="Calcitonin/adrenomedullin"/>
</dbReference>
<organism evidence="7 8">
    <name type="scientific">Cyprinus carpio</name>
    <name type="common">Common carp</name>
    <dbReference type="NCBI Taxonomy" id="7962"/>
    <lineage>
        <taxon>Eukaryota</taxon>
        <taxon>Metazoa</taxon>
        <taxon>Chordata</taxon>
        <taxon>Craniata</taxon>
        <taxon>Vertebrata</taxon>
        <taxon>Euteleostomi</taxon>
        <taxon>Actinopterygii</taxon>
        <taxon>Neopterygii</taxon>
        <taxon>Teleostei</taxon>
        <taxon>Ostariophysi</taxon>
        <taxon>Cypriniformes</taxon>
        <taxon>Cyprinidae</taxon>
        <taxon>Cyprininae</taxon>
        <taxon>Cyprinus</taxon>
    </lineage>
</organism>
<evidence type="ECO:0000256" key="3">
    <source>
        <dbReference type="ARBA" id="ARBA00022525"/>
    </source>
</evidence>
<evidence type="ECO:0000256" key="1">
    <source>
        <dbReference type="ARBA" id="ARBA00004613"/>
    </source>
</evidence>
<feature type="region of interest" description="Disordered" evidence="6">
    <location>
        <begin position="125"/>
        <end position="145"/>
    </location>
</feature>
<accession>A0A8C1Y421</accession>
<dbReference type="GO" id="GO:0005576">
    <property type="term" value="C:extracellular region"/>
    <property type="evidence" value="ECO:0007669"/>
    <property type="project" value="UniProtKB-SubCell"/>
</dbReference>